<dbReference type="Pfam" id="PF16209">
    <property type="entry name" value="PhoLip_ATPase_N"/>
    <property type="match status" value="1"/>
</dbReference>
<dbReference type="GO" id="GO:0005802">
    <property type="term" value="C:trans-Golgi network"/>
    <property type="evidence" value="ECO:0007669"/>
    <property type="project" value="TreeGrafter"/>
</dbReference>
<dbReference type="AlphaFoldDB" id="A0AA35TNF9"/>
<dbReference type="GO" id="GO:0045332">
    <property type="term" value="P:phospholipid translocation"/>
    <property type="evidence" value="ECO:0007669"/>
    <property type="project" value="TreeGrafter"/>
</dbReference>
<dbReference type="Proteomes" id="UP001174909">
    <property type="component" value="Unassembled WGS sequence"/>
</dbReference>
<comment type="caution">
    <text evidence="2">The sequence shown here is derived from an EMBL/GenBank/DDBJ whole genome shotgun (WGS) entry which is preliminary data.</text>
</comment>
<dbReference type="SUPFAM" id="SSF81665">
    <property type="entry name" value="Calcium ATPase, transmembrane domain M"/>
    <property type="match status" value="1"/>
</dbReference>
<dbReference type="GO" id="GO:0140326">
    <property type="term" value="F:ATPase-coupled intramembrane lipid transporter activity"/>
    <property type="evidence" value="ECO:0007669"/>
    <property type="project" value="TreeGrafter"/>
</dbReference>
<dbReference type="InterPro" id="IPR032631">
    <property type="entry name" value="P-type_ATPase_N"/>
</dbReference>
<gene>
    <name evidence="2" type="ORF">GBAR_LOCUS28000</name>
</gene>
<evidence type="ECO:0000313" key="3">
    <source>
        <dbReference type="Proteomes" id="UP001174909"/>
    </source>
</evidence>
<dbReference type="EMBL" id="CASHTH010003903">
    <property type="protein sequence ID" value="CAI8051092.1"/>
    <property type="molecule type" value="Genomic_DNA"/>
</dbReference>
<reference evidence="2" key="1">
    <citation type="submission" date="2023-03" db="EMBL/GenBank/DDBJ databases">
        <authorList>
            <person name="Steffen K."/>
            <person name="Cardenas P."/>
        </authorList>
    </citation>
    <scope>NUCLEOTIDE SEQUENCE</scope>
</reference>
<dbReference type="GO" id="GO:0005886">
    <property type="term" value="C:plasma membrane"/>
    <property type="evidence" value="ECO:0007669"/>
    <property type="project" value="TreeGrafter"/>
</dbReference>
<protein>
    <submittedName>
        <fullName evidence="2">Phospholipid-transporting ATPase tat-1</fullName>
    </submittedName>
</protein>
<dbReference type="PANTHER" id="PTHR24092">
    <property type="entry name" value="PROBABLE PHOSPHOLIPID-TRANSPORTING ATPASE"/>
    <property type="match status" value="1"/>
</dbReference>
<accession>A0AA35TNF9</accession>
<dbReference type="InterPro" id="IPR023298">
    <property type="entry name" value="ATPase_P-typ_TM_dom_sf"/>
</dbReference>
<proteinExistence type="predicted"/>
<organism evidence="2 3">
    <name type="scientific">Geodia barretti</name>
    <name type="common">Barrett's horny sponge</name>
    <dbReference type="NCBI Taxonomy" id="519541"/>
    <lineage>
        <taxon>Eukaryota</taxon>
        <taxon>Metazoa</taxon>
        <taxon>Porifera</taxon>
        <taxon>Demospongiae</taxon>
        <taxon>Heteroscleromorpha</taxon>
        <taxon>Tetractinellida</taxon>
        <taxon>Astrophorina</taxon>
        <taxon>Geodiidae</taxon>
        <taxon>Geodia</taxon>
    </lineage>
</organism>
<evidence type="ECO:0000259" key="1">
    <source>
        <dbReference type="Pfam" id="PF16209"/>
    </source>
</evidence>
<sequence>MIPRNRRIDINSGLPPSASFCSNRVSTTKYNPLTFFPYFLFDQFRRYANLFFLAIGLLQQIPGISPTGKFTTLFPLCLVLLATAVKEIIEDVVRMSL</sequence>
<feature type="domain" description="P-type ATPase N-terminal" evidence="1">
    <location>
        <begin position="17"/>
        <end position="73"/>
    </location>
</feature>
<evidence type="ECO:0000313" key="2">
    <source>
        <dbReference type="EMBL" id="CAI8051092.1"/>
    </source>
</evidence>
<dbReference type="PANTHER" id="PTHR24092:SF150">
    <property type="entry name" value="PHOSPHOLIPID-TRANSPORTING ATPASE"/>
    <property type="match status" value="1"/>
</dbReference>
<name>A0AA35TNF9_GEOBA</name>
<keyword evidence="3" id="KW-1185">Reference proteome</keyword>